<dbReference type="GO" id="GO:0016020">
    <property type="term" value="C:membrane"/>
    <property type="evidence" value="ECO:0007669"/>
    <property type="project" value="TreeGrafter"/>
</dbReference>
<dbReference type="InterPro" id="IPR000073">
    <property type="entry name" value="AB_hydrolase_1"/>
</dbReference>
<comment type="caution">
    <text evidence="2">The sequence shown here is derived from an EMBL/GenBank/DDBJ whole genome shotgun (WGS) entry which is preliminary data.</text>
</comment>
<dbReference type="Proteomes" id="UP000323732">
    <property type="component" value="Unassembled WGS sequence"/>
</dbReference>
<evidence type="ECO:0000313" key="3">
    <source>
        <dbReference type="Proteomes" id="UP000323732"/>
    </source>
</evidence>
<dbReference type="RefSeq" id="WP_148949278.1">
    <property type="nucleotide sequence ID" value="NZ_VTES01000002.1"/>
</dbReference>
<dbReference type="PRINTS" id="PR00111">
    <property type="entry name" value="ABHYDROLASE"/>
</dbReference>
<dbReference type="GO" id="GO:0047372">
    <property type="term" value="F:monoacylglycerol lipase activity"/>
    <property type="evidence" value="ECO:0007669"/>
    <property type="project" value="TreeGrafter"/>
</dbReference>
<gene>
    <name evidence="2" type="ORF">FZD47_05425</name>
</gene>
<name>A0A5D4SNE5_9BACI</name>
<evidence type="ECO:0000259" key="1">
    <source>
        <dbReference type="Pfam" id="PF00561"/>
    </source>
</evidence>
<feature type="domain" description="AB hydrolase-1" evidence="1">
    <location>
        <begin position="26"/>
        <end position="255"/>
    </location>
</feature>
<dbReference type="InterPro" id="IPR050266">
    <property type="entry name" value="AB_hydrolase_sf"/>
</dbReference>
<dbReference type="GO" id="GO:0046464">
    <property type="term" value="P:acylglycerol catabolic process"/>
    <property type="evidence" value="ECO:0007669"/>
    <property type="project" value="TreeGrafter"/>
</dbReference>
<sequence length="278" mass="31623">MEQRVNVGKYHMNIRYFNEAQSDESVVLIHGIPTNSHLWDYVIPYLKKKYKVAAVELIGYGKSDRGPSYDLTLPKQARYILNALDQLGIKKAHFVGHDLGGGIVQILAVAKPDRVKSIVVIDGVCFSNWPLPKVVSIRYPVAEEFVPSPLFIERMLREGVYYPSMLKPELIRKFTLPFSTPTGPEELQQASFALNHHQTEDLVPYLPQIECPATFLWGQHDRYLVPYWGQLLHQHVPHSVFKLIPNASHYSMIDQPSIVSAELLAHLKNSASKRQLSN</sequence>
<proteinExistence type="predicted"/>
<keyword evidence="2" id="KW-0378">Hydrolase</keyword>
<protein>
    <submittedName>
        <fullName evidence="2">Alpha/beta hydrolase</fullName>
    </submittedName>
</protein>
<dbReference type="InterPro" id="IPR029058">
    <property type="entry name" value="AB_hydrolase_fold"/>
</dbReference>
<evidence type="ECO:0000313" key="2">
    <source>
        <dbReference type="EMBL" id="TYS64813.1"/>
    </source>
</evidence>
<dbReference type="PRINTS" id="PR00412">
    <property type="entry name" value="EPOXHYDRLASE"/>
</dbReference>
<dbReference type="AlphaFoldDB" id="A0A5D4SNE5"/>
<dbReference type="PANTHER" id="PTHR43798">
    <property type="entry name" value="MONOACYLGLYCEROL LIPASE"/>
    <property type="match status" value="1"/>
</dbReference>
<reference evidence="2 3" key="1">
    <citation type="submission" date="2019-08" db="EMBL/GenBank/DDBJ databases">
        <title>Bacillus genomes from the desert of Cuatro Cienegas, Coahuila.</title>
        <authorList>
            <person name="Olmedo-Alvarez G."/>
        </authorList>
    </citation>
    <scope>NUCLEOTIDE SEQUENCE [LARGE SCALE GENOMIC DNA]</scope>
    <source>
        <strain evidence="2 3">CH37_1T</strain>
    </source>
</reference>
<dbReference type="PANTHER" id="PTHR43798:SF33">
    <property type="entry name" value="HYDROLASE, PUTATIVE (AFU_ORTHOLOGUE AFUA_2G14860)-RELATED"/>
    <property type="match status" value="1"/>
</dbReference>
<dbReference type="Pfam" id="PF00561">
    <property type="entry name" value="Abhydrolase_1"/>
    <property type="match status" value="1"/>
</dbReference>
<dbReference type="Gene3D" id="3.40.50.1820">
    <property type="entry name" value="alpha/beta hydrolase"/>
    <property type="match status" value="1"/>
</dbReference>
<organism evidence="2 3">
    <name type="scientific">Bacillus infantis</name>
    <dbReference type="NCBI Taxonomy" id="324767"/>
    <lineage>
        <taxon>Bacteria</taxon>
        <taxon>Bacillati</taxon>
        <taxon>Bacillota</taxon>
        <taxon>Bacilli</taxon>
        <taxon>Bacillales</taxon>
        <taxon>Bacillaceae</taxon>
        <taxon>Bacillus</taxon>
    </lineage>
</organism>
<accession>A0A5D4SNE5</accession>
<dbReference type="EMBL" id="VTES01000002">
    <property type="protein sequence ID" value="TYS64813.1"/>
    <property type="molecule type" value="Genomic_DNA"/>
</dbReference>
<dbReference type="SUPFAM" id="SSF53474">
    <property type="entry name" value="alpha/beta-Hydrolases"/>
    <property type="match status" value="1"/>
</dbReference>
<dbReference type="InterPro" id="IPR000639">
    <property type="entry name" value="Epox_hydrolase-like"/>
</dbReference>